<evidence type="ECO:0000313" key="2">
    <source>
        <dbReference type="EMBL" id="GEN24611.1"/>
    </source>
</evidence>
<dbReference type="RefSeq" id="WP_234987064.1">
    <property type="nucleotide sequence ID" value="NZ_BJXU01000097.1"/>
</dbReference>
<reference evidence="2 5" key="2">
    <citation type="submission" date="2019-07" db="EMBL/GenBank/DDBJ databases">
        <title>Whole genome shotgun sequence of Halomonas cupida NBRC 102219.</title>
        <authorList>
            <person name="Hosoyama A."/>
            <person name="Uohara A."/>
            <person name="Ohji S."/>
            <person name="Ichikawa N."/>
        </authorList>
    </citation>
    <scope>NUCLEOTIDE SEQUENCE [LARGE SCALE GENOMIC DNA]</scope>
    <source>
        <strain evidence="2 5">NBRC 102219</strain>
    </source>
</reference>
<evidence type="ECO:0000313" key="3">
    <source>
        <dbReference type="EMBL" id="SHM52610.1"/>
    </source>
</evidence>
<dbReference type="STRING" id="44933.SAMN05660971_03173"/>
<name>A0A1M7JHQ7_9GAMM</name>
<gene>
    <name evidence="2" type="ORF">HCU01_25600</name>
    <name evidence="3" type="ORF">SAMN05660971_03173</name>
</gene>
<dbReference type="Proteomes" id="UP000321726">
    <property type="component" value="Unassembled WGS sequence"/>
</dbReference>
<dbReference type="EMBL" id="FRCA01000009">
    <property type="protein sequence ID" value="SHM52610.1"/>
    <property type="molecule type" value="Genomic_DNA"/>
</dbReference>
<organism evidence="3 4">
    <name type="scientific">Halomonas cupida</name>
    <dbReference type="NCBI Taxonomy" id="44933"/>
    <lineage>
        <taxon>Bacteria</taxon>
        <taxon>Pseudomonadati</taxon>
        <taxon>Pseudomonadota</taxon>
        <taxon>Gammaproteobacteria</taxon>
        <taxon>Oceanospirillales</taxon>
        <taxon>Halomonadaceae</taxon>
        <taxon>Halomonas</taxon>
    </lineage>
</organism>
<dbReference type="InterPro" id="IPR027417">
    <property type="entry name" value="P-loop_NTPase"/>
</dbReference>
<protein>
    <submittedName>
        <fullName evidence="2">Cobalamin biosynthesis protein CobW</fullName>
    </submittedName>
    <submittedName>
        <fullName evidence="3">GTPase, G3E family</fullName>
    </submittedName>
</protein>
<accession>A0A1M7JHQ7</accession>
<dbReference type="PANTHER" id="PTHR13748:SF46">
    <property type="entry name" value="ZINC CHAPERONE YEIR"/>
    <property type="match status" value="1"/>
</dbReference>
<dbReference type="InterPro" id="IPR051316">
    <property type="entry name" value="Zinc-reg_GTPase_activator"/>
</dbReference>
<keyword evidence="5" id="KW-1185">Reference proteome</keyword>
<dbReference type="Pfam" id="PF02492">
    <property type="entry name" value="cobW"/>
    <property type="match status" value="1"/>
</dbReference>
<dbReference type="EMBL" id="BJXU01000097">
    <property type="protein sequence ID" value="GEN24611.1"/>
    <property type="molecule type" value="Genomic_DNA"/>
</dbReference>
<evidence type="ECO:0000259" key="1">
    <source>
        <dbReference type="Pfam" id="PF02492"/>
    </source>
</evidence>
<dbReference type="SUPFAM" id="SSF52540">
    <property type="entry name" value="P-loop containing nucleoside triphosphate hydrolases"/>
    <property type="match status" value="1"/>
</dbReference>
<dbReference type="PANTHER" id="PTHR13748">
    <property type="entry name" value="COBW-RELATED"/>
    <property type="match status" value="1"/>
</dbReference>
<reference evidence="3 4" key="1">
    <citation type="submission" date="2016-11" db="EMBL/GenBank/DDBJ databases">
        <authorList>
            <person name="Jaros S."/>
            <person name="Januszkiewicz K."/>
            <person name="Wedrychowicz H."/>
        </authorList>
    </citation>
    <scope>NUCLEOTIDE SEQUENCE [LARGE SCALE GENOMIC DNA]</scope>
    <source>
        <strain evidence="3 4">DSM 4740</strain>
    </source>
</reference>
<feature type="domain" description="CobW/HypB/UreG nucleotide-binding" evidence="1">
    <location>
        <begin position="6"/>
        <end position="173"/>
    </location>
</feature>
<dbReference type="CDD" id="cd03112">
    <property type="entry name" value="CobW-like"/>
    <property type="match status" value="1"/>
</dbReference>
<dbReference type="GO" id="GO:0005737">
    <property type="term" value="C:cytoplasm"/>
    <property type="evidence" value="ECO:0007669"/>
    <property type="project" value="TreeGrafter"/>
</dbReference>
<proteinExistence type="predicted"/>
<dbReference type="Proteomes" id="UP000184123">
    <property type="component" value="Unassembled WGS sequence"/>
</dbReference>
<dbReference type="Gene3D" id="3.40.50.300">
    <property type="entry name" value="P-loop containing nucleotide triphosphate hydrolases"/>
    <property type="match status" value="1"/>
</dbReference>
<sequence>MPSIPCHVISGFLGSGKTTLIRHLLDHKPAAERWAVLINEFGEAGIDQAMLPDASDIVVQALPGGCLCCQLAVTLKMTLVQLIRRHRPDRVLIEPSGLGHPAGLLEVLQDQDLAPVLDVRAMITLLDPRRLSDSRYLENQTFRDQLAMADALVVSKTDLATPQQLRSADEWLERRWPPLQWVEWVTGGKLPMERVLGASSRVGDIPSRAVDHPLPDLAMAGAPMLTLDMDVMPKPGETRVQRRTALGYHTLGLRWHPAQRFDLQHLSSALEALPEGCRIKAVIHAGQGWRILNNGDGPLKAEGTPWRRDSRIEILWPEDLVLDSEALVARFQACRTGVIED</sequence>
<dbReference type="InterPro" id="IPR003495">
    <property type="entry name" value="CobW/HypB/UreG_nucleotide-bd"/>
</dbReference>
<dbReference type="AlphaFoldDB" id="A0A1M7JHQ7"/>
<evidence type="ECO:0000313" key="4">
    <source>
        <dbReference type="Proteomes" id="UP000184123"/>
    </source>
</evidence>
<evidence type="ECO:0000313" key="5">
    <source>
        <dbReference type="Proteomes" id="UP000321726"/>
    </source>
</evidence>